<dbReference type="EMBL" id="AAKNFY010000012">
    <property type="protein sequence ID" value="ECT5878726.1"/>
    <property type="molecule type" value="Genomic_DNA"/>
</dbReference>
<reference evidence="1" key="2">
    <citation type="submission" date="2018-07" db="EMBL/GenBank/DDBJ databases">
        <authorList>
            <consortium name="NARMS: The National Antimicrobial Resistance Monitoring System"/>
        </authorList>
    </citation>
    <scope>NUCLEOTIDE SEQUENCE</scope>
    <source>
        <strain evidence="1">CVM N57113F</strain>
    </source>
</reference>
<name>A0A3V4SQ27_SALET</name>
<proteinExistence type="predicted"/>
<dbReference type="RefSeq" id="WP_000417508.1">
    <property type="nucleotide sequence ID" value="NZ_JADDHZ010000009.1"/>
</dbReference>
<protein>
    <submittedName>
        <fullName evidence="1">Uncharacterized protein</fullName>
    </submittedName>
</protein>
<gene>
    <name evidence="1" type="ORF">A3Z14_17720</name>
    <name evidence="2" type="ORF">CB082_17990</name>
</gene>
<comment type="caution">
    <text evidence="1">The sequence shown here is derived from an EMBL/GenBank/DDBJ whole genome shotgun (WGS) entry which is preliminary data.</text>
</comment>
<dbReference type="EMBL" id="AAMHXE010000010">
    <property type="protein sequence ID" value="EDH5179250.1"/>
    <property type="molecule type" value="Genomic_DNA"/>
</dbReference>
<evidence type="ECO:0000313" key="1">
    <source>
        <dbReference type="EMBL" id="ECT5878726.1"/>
    </source>
</evidence>
<sequence length="191" mass="21959">MEKYLYLTHHGWVEPWVSGGKVPLSQASSYLSEARDKIYTPDENIIDNSTHSKNQFPGLRIEGACRDVKIGEIIIDNKVVASNVSFDIRYEDGLVLCLANRRSNYIAKRLGKVACVRILDVNRLKKVLDEQIGLVSEAGECKYTKYHLRNHFLKSHLDSWQDEFRLFWKNANAQEVVIPPGIAVQERIRCR</sequence>
<organism evidence="1">
    <name type="scientific">Salmonella enterica subsp. enterica serovar Altona</name>
    <dbReference type="NCBI Taxonomy" id="1151173"/>
    <lineage>
        <taxon>Bacteria</taxon>
        <taxon>Pseudomonadati</taxon>
        <taxon>Pseudomonadota</taxon>
        <taxon>Gammaproteobacteria</taxon>
        <taxon>Enterobacterales</taxon>
        <taxon>Enterobacteriaceae</taxon>
        <taxon>Salmonella</taxon>
    </lineage>
</organism>
<reference evidence="2" key="1">
    <citation type="submission" date="2018-07" db="EMBL/GenBank/DDBJ databases">
        <authorList>
            <consortium name="GenomeTrakr network: Whole genome sequencing for foodborne pathogen traceback"/>
        </authorList>
    </citation>
    <scope>NUCLEOTIDE SEQUENCE</scope>
    <source>
        <strain evidence="2">FSIS1701107</strain>
    </source>
</reference>
<accession>A0A3V4SQ27</accession>
<dbReference type="AlphaFoldDB" id="A0A3V4SQ27"/>
<evidence type="ECO:0000313" key="2">
    <source>
        <dbReference type="EMBL" id="EDH5179250.1"/>
    </source>
</evidence>